<dbReference type="VEuPathDB" id="VectorBase:AFUN2_006996"/>
<sequence length="651" mass="73319">MFFASFEESTRLCGYSDGENMQRLREALKGHALKAVKRRLYYGDNLPEVLETLKTMYGRPELVIGTLLDKIRHAPLPKMEKLETLVEYGLEVEEICATVRKSGVENTYDGPLLEELVARLPAVLRLNWGMHCETLPSTTLAQFAQWMTKVRNGALRVSPRSTLREEKRVLKHVNVHSQNPTTTQPRQKVVVTSPAQAQSSQGGSRKCACDEECNRLTECDAFLRMSAENRWKYVTEHHVYHNEERSSKYETNNSHSADTHREVLLRYVPVTLRAPGQEVNVIALLDEGSSVSLMEHALAKKLGISGKPKPLCLSWTGGQHRDEPESIEVSINISGIREQDRQFEVPAIRTVHQTTITASKKLPRNSPLVKRSPYMDPDGLLRVRGRIDACSQVGHDTKRPIILPKAGKVTDLIVDDYHRRYRHQNHQTVINEVRQKYEVPALSMACHRVRTNCQFCRVRKAAVCEPMMGDLPVSRLSPFSRPFSYTGIDYFGPFIVVDGRKTQKRWGVLFTCLTVRAIHIETVPSLSTSSCILAIRNFIARRGTPVEILSDRGTNFVGASRELREALKEVNVNEMIETMGLPDTKWSFNPPAAPHWGMGGHGGGMGATSSDGKTNSTQYRVYEATDGRYIEQLADRSRAHRERSSVDGCAS</sequence>
<dbReference type="Pfam" id="PF03564">
    <property type="entry name" value="DUF1759"/>
    <property type="match status" value="1"/>
</dbReference>
<dbReference type="GO" id="GO:0003676">
    <property type="term" value="F:nucleic acid binding"/>
    <property type="evidence" value="ECO:0007669"/>
    <property type="project" value="InterPro"/>
</dbReference>
<dbReference type="EnsemblMetazoa" id="AFUN019693-RA">
    <property type="protein sequence ID" value="AFUN019693-PA"/>
    <property type="gene ID" value="AFUN019693"/>
</dbReference>
<evidence type="ECO:0000256" key="1">
    <source>
        <dbReference type="SAM" id="MobiDB-lite"/>
    </source>
</evidence>
<dbReference type="SUPFAM" id="SSF53098">
    <property type="entry name" value="Ribonuclease H-like"/>
    <property type="match status" value="1"/>
</dbReference>
<evidence type="ECO:0000313" key="2">
    <source>
        <dbReference type="EnsemblMetazoa" id="AFUN019693-PA"/>
    </source>
</evidence>
<accession>A0A4Y0BI44</accession>
<dbReference type="PANTHER" id="PTHR47331">
    <property type="entry name" value="PHD-TYPE DOMAIN-CONTAINING PROTEIN"/>
    <property type="match status" value="1"/>
</dbReference>
<dbReference type="AlphaFoldDB" id="A0A4Y0BI44"/>
<protein>
    <recommendedName>
        <fullName evidence="3">Integrase catalytic domain-containing protein</fullName>
    </recommendedName>
</protein>
<dbReference type="Gene3D" id="3.30.420.10">
    <property type="entry name" value="Ribonuclease H-like superfamily/Ribonuclease H"/>
    <property type="match status" value="1"/>
</dbReference>
<reference evidence="2" key="1">
    <citation type="submission" date="2020-05" db="UniProtKB">
        <authorList>
            <consortium name="EnsemblMetazoa"/>
        </authorList>
    </citation>
    <scope>IDENTIFICATION</scope>
    <source>
        <strain evidence="2">FUMOZ</strain>
    </source>
</reference>
<feature type="compositionally biased region" description="Low complexity" evidence="1">
    <location>
        <begin position="195"/>
        <end position="204"/>
    </location>
</feature>
<evidence type="ECO:0008006" key="3">
    <source>
        <dbReference type="Google" id="ProtNLM"/>
    </source>
</evidence>
<organism evidence="2">
    <name type="scientific">Anopheles funestus</name>
    <name type="common">African malaria mosquito</name>
    <dbReference type="NCBI Taxonomy" id="62324"/>
    <lineage>
        <taxon>Eukaryota</taxon>
        <taxon>Metazoa</taxon>
        <taxon>Ecdysozoa</taxon>
        <taxon>Arthropoda</taxon>
        <taxon>Hexapoda</taxon>
        <taxon>Insecta</taxon>
        <taxon>Pterygota</taxon>
        <taxon>Neoptera</taxon>
        <taxon>Endopterygota</taxon>
        <taxon>Diptera</taxon>
        <taxon>Nematocera</taxon>
        <taxon>Culicoidea</taxon>
        <taxon>Culicidae</taxon>
        <taxon>Anophelinae</taxon>
        <taxon>Anopheles</taxon>
    </lineage>
</organism>
<dbReference type="STRING" id="62324.A0A4Y0BI44"/>
<dbReference type="InterPro" id="IPR036397">
    <property type="entry name" value="RNaseH_sf"/>
</dbReference>
<dbReference type="VEuPathDB" id="VectorBase:AFUN019693"/>
<dbReference type="InterPro" id="IPR012337">
    <property type="entry name" value="RNaseH-like_sf"/>
</dbReference>
<name>A0A4Y0BI44_ANOFN</name>
<feature type="region of interest" description="Disordered" evidence="1">
    <location>
        <begin position="178"/>
        <end position="204"/>
    </location>
</feature>
<dbReference type="PANTHER" id="PTHR47331:SF1">
    <property type="entry name" value="GAG-LIKE PROTEIN"/>
    <property type="match status" value="1"/>
</dbReference>
<dbReference type="InterPro" id="IPR005312">
    <property type="entry name" value="DUF1759"/>
</dbReference>
<proteinExistence type="predicted"/>